<feature type="transmembrane region" description="Helical" evidence="1">
    <location>
        <begin position="71"/>
        <end position="96"/>
    </location>
</feature>
<sequence length="124" mass="13849">MQLSPEESLFIARRSWLSNNWPLVGKTLLVLVLTLTAWLWTSTPHLVNPWAVAADLQSGALPDASIPLMAALLPMMTLTLLLFIALAIGLAFSAFANERRLIRIINQRLSLKDPIHEEQPPEEK</sequence>
<gene>
    <name evidence="2" type="ORF">UN63_14800</name>
</gene>
<dbReference type="AlphaFoldDB" id="A0A2P5TIS6"/>
<name>A0A2P5TIS6_9GAMM</name>
<comment type="caution">
    <text evidence="2">The sequence shown here is derived from an EMBL/GenBank/DDBJ whole genome shotgun (WGS) entry which is preliminary data.</text>
</comment>
<evidence type="ECO:0000313" key="2">
    <source>
        <dbReference type="EMBL" id="PPL14747.1"/>
    </source>
</evidence>
<reference evidence="3" key="1">
    <citation type="submission" date="2016-11" db="EMBL/GenBank/DDBJ databases">
        <authorList>
            <person name="Sisinthy S."/>
            <person name="Ara S."/>
            <person name="Gundlapally S.R."/>
        </authorList>
    </citation>
    <scope>NUCLEOTIDE SEQUENCE [LARGE SCALE GENOMIC DNA]</scope>
    <source>
        <strain evidence="3">V1-41</strain>
    </source>
</reference>
<keyword evidence="3" id="KW-1185">Reference proteome</keyword>
<accession>A0A2P5TIS6</accession>
<keyword evidence="1" id="KW-0812">Transmembrane</keyword>
<dbReference type="RefSeq" id="WP_104487979.1">
    <property type="nucleotide sequence ID" value="NZ_BMYB01000008.1"/>
</dbReference>
<evidence type="ECO:0000256" key="1">
    <source>
        <dbReference type="SAM" id="Phobius"/>
    </source>
</evidence>
<dbReference type="Proteomes" id="UP000242231">
    <property type="component" value="Unassembled WGS sequence"/>
</dbReference>
<protein>
    <submittedName>
        <fullName evidence="2">Uncharacterized protein</fullName>
    </submittedName>
</protein>
<proteinExistence type="predicted"/>
<keyword evidence="1" id="KW-1133">Transmembrane helix</keyword>
<feature type="transmembrane region" description="Helical" evidence="1">
    <location>
        <begin position="21"/>
        <end position="40"/>
    </location>
</feature>
<dbReference type="EMBL" id="MPZM01000050">
    <property type="protein sequence ID" value="PPL14747.1"/>
    <property type="molecule type" value="Genomic_DNA"/>
</dbReference>
<evidence type="ECO:0000313" key="3">
    <source>
        <dbReference type="Proteomes" id="UP000242231"/>
    </source>
</evidence>
<keyword evidence="1" id="KW-0472">Membrane</keyword>
<organism evidence="2 3">
    <name type="scientific">Oceanisphaera arctica</name>
    <dbReference type="NCBI Taxonomy" id="641510"/>
    <lineage>
        <taxon>Bacteria</taxon>
        <taxon>Pseudomonadati</taxon>
        <taxon>Pseudomonadota</taxon>
        <taxon>Gammaproteobacteria</taxon>
        <taxon>Aeromonadales</taxon>
        <taxon>Aeromonadaceae</taxon>
        <taxon>Oceanisphaera</taxon>
    </lineage>
</organism>